<proteinExistence type="predicted"/>
<gene>
    <name evidence="2" type="ORF">GCM10010191_56440</name>
</gene>
<feature type="compositionally biased region" description="Low complexity" evidence="1">
    <location>
        <begin position="1"/>
        <end position="19"/>
    </location>
</feature>
<name>A0ABP5WVH4_9ACTN</name>
<dbReference type="Proteomes" id="UP001501231">
    <property type="component" value="Unassembled WGS sequence"/>
</dbReference>
<accession>A0ABP5WVH4</accession>
<keyword evidence="3" id="KW-1185">Reference proteome</keyword>
<evidence type="ECO:0000313" key="3">
    <source>
        <dbReference type="Proteomes" id="UP001501231"/>
    </source>
</evidence>
<dbReference type="EMBL" id="BAAARW010000020">
    <property type="protein sequence ID" value="GAA2434639.1"/>
    <property type="molecule type" value="Genomic_DNA"/>
</dbReference>
<evidence type="ECO:0000313" key="2">
    <source>
        <dbReference type="EMBL" id="GAA2434639.1"/>
    </source>
</evidence>
<protein>
    <recommendedName>
        <fullName evidence="4">Asp23/Gls24 family envelope stress response protein</fullName>
    </recommendedName>
</protein>
<feature type="region of interest" description="Disordered" evidence="1">
    <location>
        <begin position="1"/>
        <end position="23"/>
    </location>
</feature>
<reference evidence="3" key="1">
    <citation type="journal article" date="2019" name="Int. J. Syst. Evol. Microbiol.">
        <title>The Global Catalogue of Microorganisms (GCM) 10K type strain sequencing project: providing services to taxonomists for standard genome sequencing and annotation.</title>
        <authorList>
            <consortium name="The Broad Institute Genomics Platform"/>
            <consortium name="The Broad Institute Genome Sequencing Center for Infectious Disease"/>
            <person name="Wu L."/>
            <person name="Ma J."/>
        </authorList>
    </citation>
    <scope>NUCLEOTIDE SEQUENCE [LARGE SCALE GENOMIC DNA]</scope>
    <source>
        <strain evidence="3">JCM 3325</strain>
    </source>
</reference>
<evidence type="ECO:0008006" key="4">
    <source>
        <dbReference type="Google" id="ProtNLM"/>
    </source>
</evidence>
<comment type="caution">
    <text evidence="2">The sequence shown here is derived from an EMBL/GenBank/DDBJ whole genome shotgun (WGS) entry which is preliminary data.</text>
</comment>
<dbReference type="RefSeq" id="WP_344592919.1">
    <property type="nucleotide sequence ID" value="NZ_BAAARW010000020.1"/>
</dbReference>
<organism evidence="2 3">
    <name type="scientific">Actinomadura vinacea</name>
    <dbReference type="NCBI Taxonomy" id="115336"/>
    <lineage>
        <taxon>Bacteria</taxon>
        <taxon>Bacillati</taxon>
        <taxon>Actinomycetota</taxon>
        <taxon>Actinomycetes</taxon>
        <taxon>Streptosporangiales</taxon>
        <taxon>Thermomonosporaceae</taxon>
        <taxon>Actinomadura</taxon>
    </lineage>
</organism>
<sequence>MRTETAPTAAGAAAPPTRGRPTRARRAELIGAAVRELPDVAGLTAGPRGWVVTYRPGPPYTGVAVRDGEIEVGVVVRPGRALADVAEAVRRAVLPLADGLPVNVLIADIDDAAVGRRA</sequence>
<evidence type="ECO:0000256" key="1">
    <source>
        <dbReference type="SAM" id="MobiDB-lite"/>
    </source>
</evidence>